<protein>
    <submittedName>
        <fullName evidence="2">XRE family transcriptional regulator</fullName>
    </submittedName>
</protein>
<dbReference type="InterPro" id="IPR001387">
    <property type="entry name" value="Cro/C1-type_HTH"/>
</dbReference>
<dbReference type="SUPFAM" id="SSF47413">
    <property type="entry name" value="lambda repressor-like DNA-binding domains"/>
    <property type="match status" value="1"/>
</dbReference>
<dbReference type="Pfam" id="PF01381">
    <property type="entry name" value="HTH_3"/>
    <property type="match status" value="1"/>
</dbReference>
<organism evidence="2 3">
    <name type="scientific">Clostridium innocuum</name>
    <dbReference type="NCBI Taxonomy" id="1522"/>
    <lineage>
        <taxon>Bacteria</taxon>
        <taxon>Bacillati</taxon>
        <taxon>Bacillota</taxon>
        <taxon>Clostridia</taxon>
        <taxon>Eubacteriales</taxon>
        <taxon>Clostridiaceae</taxon>
        <taxon>Clostridium</taxon>
    </lineage>
</organism>
<gene>
    <name evidence="2" type="ORF">DXA38_21875</name>
</gene>
<name>A0A3E2VET4_CLOIN</name>
<sequence>MDIDESVLRRIEKGQTRDPQISNIMKLCAYFDVSIDDFVHKDLE</sequence>
<dbReference type="OrthoDB" id="1652856at2"/>
<dbReference type="Proteomes" id="UP000260025">
    <property type="component" value="Unassembled WGS sequence"/>
</dbReference>
<dbReference type="Gene3D" id="1.10.260.40">
    <property type="entry name" value="lambda repressor-like DNA-binding domains"/>
    <property type="match status" value="1"/>
</dbReference>
<comment type="caution">
    <text evidence="2">The sequence shown here is derived from an EMBL/GenBank/DDBJ whole genome shotgun (WGS) entry which is preliminary data.</text>
</comment>
<feature type="domain" description="HTH cro/C1-type" evidence="1">
    <location>
        <begin position="1"/>
        <end position="38"/>
    </location>
</feature>
<reference evidence="2 3" key="1">
    <citation type="submission" date="2018-08" db="EMBL/GenBank/DDBJ databases">
        <title>A genome reference for cultivated species of the human gut microbiota.</title>
        <authorList>
            <person name="Zou Y."/>
            <person name="Xue W."/>
            <person name="Luo G."/>
        </authorList>
    </citation>
    <scope>NUCLEOTIDE SEQUENCE [LARGE SCALE GENOMIC DNA]</scope>
    <source>
        <strain evidence="2 3">OF01-2LB</strain>
    </source>
</reference>
<dbReference type="EMBL" id="QVEV01000074">
    <property type="protein sequence ID" value="RGC08680.1"/>
    <property type="molecule type" value="Genomic_DNA"/>
</dbReference>
<dbReference type="InterPro" id="IPR010982">
    <property type="entry name" value="Lambda_DNA-bd_dom_sf"/>
</dbReference>
<dbReference type="PROSITE" id="PS50943">
    <property type="entry name" value="HTH_CROC1"/>
    <property type="match status" value="1"/>
</dbReference>
<evidence type="ECO:0000259" key="1">
    <source>
        <dbReference type="PROSITE" id="PS50943"/>
    </source>
</evidence>
<dbReference type="AlphaFoldDB" id="A0A3E2VET4"/>
<evidence type="ECO:0000313" key="2">
    <source>
        <dbReference type="EMBL" id="RGC08680.1"/>
    </source>
</evidence>
<dbReference type="GO" id="GO:0003677">
    <property type="term" value="F:DNA binding"/>
    <property type="evidence" value="ECO:0007669"/>
    <property type="project" value="InterPro"/>
</dbReference>
<accession>A0A3E2VET4</accession>
<evidence type="ECO:0000313" key="3">
    <source>
        <dbReference type="Proteomes" id="UP000260025"/>
    </source>
</evidence>
<proteinExistence type="predicted"/>